<sequence length="363" mass="38864">MTVLESIHADHGATFTEHNGARVVADYGRPDRSHRAVRNVVGVIERGYGIVEIIGDDRISYVDNVVSNSVPRDDGAGCYALVLDPQGAIETELYVYNADDRLLLFLPLDRARPLVEEWQSKVFIDDVDIRFVEDLVVFGVHGPKATEKVASVLTGPSVPERPLSFVRGTMGDVGVTVIAGDGLAGEEGYEIICETADADRVFDTLVNHGLNAAPFGYTTWNTLTLEAGTPLFDTELAGVIPNVAGVHTAIDPEKGCYVGQEVVARVENHGQPSQRLVGLALEEVPKSSAAVRAGDTVVGEITRAARSPMKDDPIALAYIDFTVETTHLTVDTPADCAASVVDLPFVAGSSRSPRLPSYEGDGH</sequence>
<keyword evidence="1" id="KW-0809">Transit peptide</keyword>
<dbReference type="AlphaFoldDB" id="A0A8T9ZZY9"/>
<organism evidence="5 6">
    <name type="scientific">Halocatena salina</name>
    <dbReference type="NCBI Taxonomy" id="2934340"/>
    <lineage>
        <taxon>Archaea</taxon>
        <taxon>Methanobacteriati</taxon>
        <taxon>Methanobacteriota</taxon>
        <taxon>Stenosarchaea group</taxon>
        <taxon>Halobacteria</taxon>
        <taxon>Halobacteriales</taxon>
        <taxon>Natronomonadaceae</taxon>
        <taxon>Halocatena</taxon>
    </lineage>
</organism>
<dbReference type="InterPro" id="IPR017703">
    <property type="entry name" value="YgfZ/GCV_T_CS"/>
</dbReference>
<evidence type="ECO:0000256" key="2">
    <source>
        <dbReference type="PIRSR" id="PIRSR006487-1"/>
    </source>
</evidence>
<dbReference type="PANTHER" id="PTHR43757:SF2">
    <property type="entry name" value="AMINOMETHYLTRANSFERASE, MITOCHONDRIAL"/>
    <property type="match status" value="1"/>
</dbReference>
<dbReference type="InterPro" id="IPR028896">
    <property type="entry name" value="GcvT/YgfZ/DmdA"/>
</dbReference>
<evidence type="ECO:0000313" key="5">
    <source>
        <dbReference type="EMBL" id="UPM42354.1"/>
    </source>
</evidence>
<evidence type="ECO:0000259" key="4">
    <source>
        <dbReference type="Pfam" id="PF08669"/>
    </source>
</evidence>
<evidence type="ECO:0000313" key="6">
    <source>
        <dbReference type="Proteomes" id="UP000831768"/>
    </source>
</evidence>
<keyword evidence="6" id="KW-1185">Reference proteome</keyword>
<dbReference type="PIRSF" id="PIRSF006487">
    <property type="entry name" value="GcvT"/>
    <property type="match status" value="1"/>
</dbReference>
<dbReference type="InterPro" id="IPR013977">
    <property type="entry name" value="GcvT_C"/>
</dbReference>
<dbReference type="KEGG" id="haad:MW046_10330"/>
<accession>A0A8T9ZZY9</accession>
<dbReference type="InterPro" id="IPR029043">
    <property type="entry name" value="GcvT/YgfZ_C"/>
</dbReference>
<name>A0A8T9ZZY9_9EURY</name>
<dbReference type="InterPro" id="IPR027266">
    <property type="entry name" value="TrmE/GcvT-like"/>
</dbReference>
<dbReference type="Gene3D" id="3.30.1360.120">
    <property type="entry name" value="Probable tRNA modification gtpase trme, domain 1"/>
    <property type="match status" value="1"/>
</dbReference>
<feature type="domain" description="Aminomethyltransferase C-terminal" evidence="4">
    <location>
        <begin position="275"/>
        <end position="346"/>
    </location>
</feature>
<evidence type="ECO:0000256" key="1">
    <source>
        <dbReference type="ARBA" id="ARBA00022946"/>
    </source>
</evidence>
<proteinExistence type="predicted"/>
<evidence type="ECO:0000259" key="3">
    <source>
        <dbReference type="Pfam" id="PF01571"/>
    </source>
</evidence>
<dbReference type="RefSeq" id="WP_247993028.1">
    <property type="nucleotide sequence ID" value="NZ_CP096019.1"/>
</dbReference>
<dbReference type="Proteomes" id="UP000831768">
    <property type="component" value="Chromosome"/>
</dbReference>
<dbReference type="Pfam" id="PF08669">
    <property type="entry name" value="GCV_T_C"/>
    <property type="match status" value="1"/>
</dbReference>
<feature type="binding site" evidence="2">
    <location>
        <position position="190"/>
    </location>
    <ligand>
        <name>substrate</name>
    </ligand>
</feature>
<protein>
    <submittedName>
        <fullName evidence="5">Aminomethyltransferase family protein</fullName>
    </submittedName>
</protein>
<dbReference type="SUPFAM" id="SSF101790">
    <property type="entry name" value="Aminomethyltransferase beta-barrel domain"/>
    <property type="match status" value="1"/>
</dbReference>
<gene>
    <name evidence="5" type="ORF">MW046_10330</name>
</gene>
<reference evidence="5" key="1">
    <citation type="submission" date="2022-04" db="EMBL/GenBank/DDBJ databases">
        <title>Halocatena sp. nov., isolated from a salt lake.</title>
        <authorList>
            <person name="Cui H.-L."/>
        </authorList>
    </citation>
    <scope>NUCLEOTIDE SEQUENCE</scope>
    <source>
        <strain evidence="5">AD-1</strain>
    </source>
</reference>
<feature type="domain" description="GCVT N-terminal" evidence="3">
    <location>
        <begin position="6"/>
        <end position="249"/>
    </location>
</feature>
<dbReference type="Pfam" id="PF01571">
    <property type="entry name" value="GCV_T"/>
    <property type="match status" value="1"/>
</dbReference>
<dbReference type="InterPro" id="IPR006222">
    <property type="entry name" value="GCVT_N"/>
</dbReference>
<dbReference type="GeneID" id="71928447"/>
<dbReference type="EMBL" id="CP096019">
    <property type="protein sequence ID" value="UPM42354.1"/>
    <property type="molecule type" value="Genomic_DNA"/>
</dbReference>
<dbReference type="NCBIfam" id="TIGR03317">
    <property type="entry name" value="ygfZ_signature"/>
    <property type="match status" value="1"/>
</dbReference>
<dbReference type="PANTHER" id="PTHR43757">
    <property type="entry name" value="AMINOMETHYLTRANSFERASE"/>
    <property type="match status" value="1"/>
</dbReference>
<dbReference type="SUPFAM" id="SSF103025">
    <property type="entry name" value="Folate-binding domain"/>
    <property type="match status" value="1"/>
</dbReference>